<keyword evidence="2" id="KW-1185">Reference proteome</keyword>
<evidence type="ECO:0000313" key="1">
    <source>
        <dbReference type="EMBL" id="KAK7363627.1"/>
    </source>
</evidence>
<proteinExistence type="predicted"/>
<dbReference type="Proteomes" id="UP001367508">
    <property type="component" value="Unassembled WGS sequence"/>
</dbReference>
<accession>A0AAN9MZP5</accession>
<protein>
    <submittedName>
        <fullName evidence="1">Uncharacterized protein</fullName>
    </submittedName>
</protein>
<reference evidence="1 2" key="1">
    <citation type="submission" date="2024-01" db="EMBL/GenBank/DDBJ databases">
        <title>The genomes of 5 underutilized Papilionoideae crops provide insights into root nodulation and disease resistanc.</title>
        <authorList>
            <person name="Jiang F."/>
        </authorList>
    </citation>
    <scope>NUCLEOTIDE SEQUENCE [LARGE SCALE GENOMIC DNA]</scope>
    <source>
        <strain evidence="1">LVBAO_FW01</strain>
        <tissue evidence="1">Leaves</tissue>
    </source>
</reference>
<evidence type="ECO:0000313" key="2">
    <source>
        <dbReference type="Proteomes" id="UP001367508"/>
    </source>
</evidence>
<name>A0AAN9MZP5_CANGL</name>
<organism evidence="1 2">
    <name type="scientific">Canavalia gladiata</name>
    <name type="common">Sword bean</name>
    <name type="synonym">Dolichos gladiatus</name>
    <dbReference type="NCBI Taxonomy" id="3824"/>
    <lineage>
        <taxon>Eukaryota</taxon>
        <taxon>Viridiplantae</taxon>
        <taxon>Streptophyta</taxon>
        <taxon>Embryophyta</taxon>
        <taxon>Tracheophyta</taxon>
        <taxon>Spermatophyta</taxon>
        <taxon>Magnoliopsida</taxon>
        <taxon>eudicotyledons</taxon>
        <taxon>Gunneridae</taxon>
        <taxon>Pentapetalae</taxon>
        <taxon>rosids</taxon>
        <taxon>fabids</taxon>
        <taxon>Fabales</taxon>
        <taxon>Fabaceae</taxon>
        <taxon>Papilionoideae</taxon>
        <taxon>50 kb inversion clade</taxon>
        <taxon>NPAAA clade</taxon>
        <taxon>indigoferoid/millettioid clade</taxon>
        <taxon>Phaseoleae</taxon>
        <taxon>Canavalia</taxon>
    </lineage>
</organism>
<gene>
    <name evidence="1" type="ORF">VNO77_05776</name>
</gene>
<dbReference type="AlphaFoldDB" id="A0AAN9MZP5"/>
<sequence length="72" mass="8117">MVSQLHSHTLIKIRDMIMILIYSPFLCTTKRCSKAVLSLFVCSLVNPEPPGLGRSFVLKPAEFAQPELRTEL</sequence>
<comment type="caution">
    <text evidence="1">The sequence shown here is derived from an EMBL/GenBank/DDBJ whole genome shotgun (WGS) entry which is preliminary data.</text>
</comment>
<dbReference type="EMBL" id="JAYMYQ010000001">
    <property type="protein sequence ID" value="KAK7363627.1"/>
    <property type="molecule type" value="Genomic_DNA"/>
</dbReference>